<dbReference type="EMBL" id="JAPDHW010000005">
    <property type="protein sequence ID" value="MCW3168667.1"/>
    <property type="molecule type" value="Genomic_DNA"/>
</dbReference>
<dbReference type="RefSeq" id="WP_264749867.1">
    <property type="nucleotide sequence ID" value="NZ_JAPDHW010000005.1"/>
</dbReference>
<accession>A0ABT3HXY6</accession>
<dbReference type="Proteomes" id="UP001163731">
    <property type="component" value="Unassembled WGS sequence"/>
</dbReference>
<comment type="caution">
    <text evidence="1">The sequence shown here is derived from an EMBL/GenBank/DDBJ whole genome shotgun (WGS) entry which is preliminary data.</text>
</comment>
<organism evidence="1 2">
    <name type="scientific">Chryseobacterium kimseyorum</name>
    <dbReference type="NCBI Taxonomy" id="2984028"/>
    <lineage>
        <taxon>Bacteria</taxon>
        <taxon>Pseudomonadati</taxon>
        <taxon>Bacteroidota</taxon>
        <taxon>Flavobacteriia</taxon>
        <taxon>Flavobacteriales</taxon>
        <taxon>Weeksellaceae</taxon>
        <taxon>Chryseobacterium group</taxon>
        <taxon>Chryseobacterium</taxon>
    </lineage>
</organism>
<reference evidence="1" key="1">
    <citation type="submission" date="2022-10" db="EMBL/GenBank/DDBJ databases">
        <title>Chryseobacterium babae sp. nov. isolated from the gut of the beetle Oryctes rhinoceros, and Chryseobacterium kimseyorum sp. nov., isolated from a stick insect rearing cage.</title>
        <authorList>
            <person name="Shelomi M."/>
            <person name="Han C.-J."/>
            <person name="Chen W.-M."/>
            <person name="Chen H.-K."/>
            <person name="Liaw S.-J."/>
            <person name="Muhle E."/>
            <person name="Clermont D."/>
        </authorList>
    </citation>
    <scope>NUCLEOTIDE SEQUENCE</scope>
    <source>
        <strain evidence="1">09-1422</strain>
    </source>
</reference>
<gene>
    <name evidence="1" type="ORF">OMO38_09010</name>
</gene>
<sequence>MAQSKNNIVTHGLSGKVGDLLVFSQRNGKTVVSQAPRERTSEATANQKAHQLKFQKAVLYAKSVLADPEKKLQYEALSNKSEGRTTFNVAVADLLNAPDIEKVDLSSYTGNPGDVIRITVSDDFGVASVSVKIENSDGTLVEEGAAVQDGAEWLYTATMQNSDLIGDKITVTATDSPANMTEKFEIL</sequence>
<evidence type="ECO:0008006" key="3">
    <source>
        <dbReference type="Google" id="ProtNLM"/>
    </source>
</evidence>
<evidence type="ECO:0000313" key="2">
    <source>
        <dbReference type="Proteomes" id="UP001163731"/>
    </source>
</evidence>
<protein>
    <recommendedName>
        <fullName evidence="3">Bacterial Ig-like domain-containing protein</fullName>
    </recommendedName>
</protein>
<keyword evidence="2" id="KW-1185">Reference proteome</keyword>
<proteinExistence type="predicted"/>
<name>A0ABT3HXY6_9FLAO</name>
<evidence type="ECO:0000313" key="1">
    <source>
        <dbReference type="EMBL" id="MCW3168667.1"/>
    </source>
</evidence>